<protein>
    <submittedName>
        <fullName evidence="3">Glycosyl transferase</fullName>
    </submittedName>
</protein>
<dbReference type="Pfam" id="PF00534">
    <property type="entry name" value="Glycos_transf_1"/>
    <property type="match status" value="1"/>
</dbReference>
<gene>
    <name evidence="3" type="ORF">APB76_00505</name>
</gene>
<dbReference type="PANTHER" id="PTHR12526">
    <property type="entry name" value="GLYCOSYLTRANSFERASE"/>
    <property type="match status" value="1"/>
</dbReference>
<feature type="domain" description="Glycosyl transferase family 1" evidence="1">
    <location>
        <begin position="183"/>
        <end position="332"/>
    </location>
</feature>
<dbReference type="EMBL" id="LLEI02000006">
    <property type="protein sequence ID" value="OAJ96282.1"/>
    <property type="molecule type" value="Genomic_DNA"/>
</dbReference>
<comment type="caution">
    <text evidence="3">The sequence shown here is derived from an EMBL/GenBank/DDBJ whole genome shotgun (WGS) entry which is preliminary data.</text>
</comment>
<evidence type="ECO:0000259" key="2">
    <source>
        <dbReference type="Pfam" id="PF13439"/>
    </source>
</evidence>
<evidence type="ECO:0000259" key="1">
    <source>
        <dbReference type="Pfam" id="PF00534"/>
    </source>
</evidence>
<dbReference type="GO" id="GO:1901135">
    <property type="term" value="P:carbohydrate derivative metabolic process"/>
    <property type="evidence" value="ECO:0007669"/>
    <property type="project" value="UniProtKB-ARBA"/>
</dbReference>
<dbReference type="GO" id="GO:0016757">
    <property type="term" value="F:glycosyltransferase activity"/>
    <property type="evidence" value="ECO:0007669"/>
    <property type="project" value="InterPro"/>
</dbReference>
<dbReference type="SUPFAM" id="SSF53756">
    <property type="entry name" value="UDP-Glycosyltransferase/glycogen phosphorylase"/>
    <property type="match status" value="1"/>
</dbReference>
<dbReference type="RefSeq" id="WP_054963041.1">
    <property type="nucleotide sequence ID" value="NZ_LLEI02000006.1"/>
</dbReference>
<dbReference type="InterPro" id="IPR028098">
    <property type="entry name" value="Glyco_trans_4-like_N"/>
</dbReference>
<name>A0A177Y617_9VIBR</name>
<accession>A0A177Y617</accession>
<dbReference type="AlphaFoldDB" id="A0A177Y617"/>
<evidence type="ECO:0000313" key="3">
    <source>
        <dbReference type="EMBL" id="OAJ96282.1"/>
    </source>
</evidence>
<dbReference type="Pfam" id="PF13439">
    <property type="entry name" value="Glyco_transf_4"/>
    <property type="match status" value="1"/>
</dbReference>
<dbReference type="InterPro" id="IPR001296">
    <property type="entry name" value="Glyco_trans_1"/>
</dbReference>
<sequence>MSTPCKTIIHVVQHLSPGGLEALALNMLAFSNPKQKVIIISLEGTKQKSISKWSKLEAVESQLIFLNKPSGYSIKTLVQLFRLFRTLKPSVVHTHHIGPILYGSIAARLAGVKTRIHTEHDAWHLSNQKHRSLQNFALKIAKPRIVADAALVRKQIHHHFDYQDVTVIRNGIDCEQFMPGSKQLARQVLRLPVDNTIIGTAGRLEKVKGHDVLIDALTLLPNHIELVIAGDGSQRAKLETQVKQLGISHRVTFLGLVDDMTRFYQALDLFCLPSRSEGFPLSTLEAQSCDIVTLASNVGATNETLCPKTGQLFESENPQALAASVSLAIEKKHTDSPRCFVLQNNDIRDMMKAYEMLAEEKSA</sequence>
<evidence type="ECO:0000313" key="4">
    <source>
        <dbReference type="Proteomes" id="UP000078406"/>
    </source>
</evidence>
<keyword evidence="3" id="KW-0808">Transferase</keyword>
<dbReference type="Proteomes" id="UP000078406">
    <property type="component" value="Unassembled WGS sequence"/>
</dbReference>
<proteinExistence type="predicted"/>
<dbReference type="Gene3D" id="3.40.50.2000">
    <property type="entry name" value="Glycogen Phosphorylase B"/>
    <property type="match status" value="2"/>
</dbReference>
<reference evidence="3 4" key="1">
    <citation type="journal article" date="2016" name="Syst. Appl. Microbiol.">
        <title>Vibrio bivalvicida sp. nov., a novel larval pathogen for bivalve molluscs reared in a hatchery.</title>
        <authorList>
            <person name="Dubert J."/>
            <person name="Romalde J.L."/>
            <person name="Prado S."/>
            <person name="Barja J.L."/>
        </authorList>
    </citation>
    <scope>NUCLEOTIDE SEQUENCE [LARGE SCALE GENOMIC DNA]</scope>
    <source>
        <strain evidence="3 4">605</strain>
    </source>
</reference>
<feature type="domain" description="Glycosyltransferase subfamily 4-like N-terminal" evidence="2">
    <location>
        <begin position="35"/>
        <end position="176"/>
    </location>
</feature>
<organism evidence="3 4">
    <name type="scientific">Vibrio bivalvicida</name>
    <dbReference type="NCBI Taxonomy" id="1276888"/>
    <lineage>
        <taxon>Bacteria</taxon>
        <taxon>Pseudomonadati</taxon>
        <taxon>Pseudomonadota</taxon>
        <taxon>Gammaproteobacteria</taxon>
        <taxon>Vibrionales</taxon>
        <taxon>Vibrionaceae</taxon>
        <taxon>Vibrio</taxon>
        <taxon>Vibrio oreintalis group</taxon>
    </lineage>
</organism>